<sequence>MAIHGAGIESSSPALARQAAAVADYSETVSVGVSMLTKRADKPEELRATSPVVMCRPGKAAKAGSAPAALSESSPDLSHWYVAHTQQPSALAVIALASSHCGFFPRWTNVGAPSPAAGDWLRGGPGGDARAWPLDPSVLNGTSPEPARILLVPLHTAAAESALASADAAAALLAGNRNAPFKVAVASAPLGAAQSFKSVASTAVRSSARDTLRAMGLANAAPPPPPDTSAEAGNAAAPADPPGVLAVMQNPFALPGQDASDVADAAAAAAAAAAGAAYSPSDGVRGLPAQLVWWASKDVNSLAATARAAVASTHQAASRAAAAAASAASQADTRPLEAAAAAPPPATGIAFSTATHVLAAMTATAPVLTLFRREDALLGADRASARARKDGLNVSLALNGTLSPEYEPGESLQPASLMQMWSTGRAHGAASLASHFLTAHVASMSCGVSEVAAEPAAPILPTRAKSGAKGSLGLWAVLVCDRLSGPCRAAAAEWRALAEAIAGPVAAPGAAGDATATVDADGQASPPTVGAGAGRAGALIGGKAAGYLAYLRHWGVALAALDSTEARAHPLLRAMGIRSTPTVVALSSTAEKEKSDAAAQALLKNHETVQEEATALSTALGWVRRAGSFGLNPDSPPLSANALAKWLAGVAHTEALSLAFELGQTSRRYSSKQVRELEALQKKHAEEDERMRALKLQEELLLGGQNASQALDE</sequence>
<name>A0A5A8CAF9_CAFRO</name>
<dbReference type="AlphaFoldDB" id="A0A5A8CAF9"/>
<accession>A0A5A8CAF9</accession>
<protein>
    <recommendedName>
        <fullName evidence="4">Thioredoxin-like fold domain-containing protein</fullName>
    </recommendedName>
</protein>
<dbReference type="PANTHER" id="PTHR45725:SF18">
    <property type="entry name" value="ORC1-LIKE AAA ATPASE DOMAIN-CONTAINING PROTEIN"/>
    <property type="match status" value="1"/>
</dbReference>
<dbReference type="InterPro" id="IPR051425">
    <property type="entry name" value="Formin_Homology"/>
</dbReference>
<evidence type="ECO:0000313" key="3">
    <source>
        <dbReference type="Proteomes" id="UP000323011"/>
    </source>
</evidence>
<keyword evidence="3" id="KW-1185">Reference proteome</keyword>
<evidence type="ECO:0000313" key="2">
    <source>
        <dbReference type="EMBL" id="KAA0150113.1"/>
    </source>
</evidence>
<comment type="caution">
    <text evidence="2">The sequence shown here is derived from an EMBL/GenBank/DDBJ whole genome shotgun (WGS) entry which is preliminary data.</text>
</comment>
<evidence type="ECO:0000256" key="1">
    <source>
        <dbReference type="SAM" id="MobiDB-lite"/>
    </source>
</evidence>
<reference evidence="2 3" key="1">
    <citation type="submission" date="2019-07" db="EMBL/GenBank/DDBJ databases">
        <title>Genomes of Cafeteria roenbergensis.</title>
        <authorList>
            <person name="Fischer M.G."/>
            <person name="Hackl T."/>
            <person name="Roman M."/>
        </authorList>
    </citation>
    <scope>NUCLEOTIDE SEQUENCE [LARGE SCALE GENOMIC DNA]</scope>
    <source>
        <strain evidence="2 3">BVI</strain>
    </source>
</reference>
<evidence type="ECO:0008006" key="4">
    <source>
        <dbReference type="Google" id="ProtNLM"/>
    </source>
</evidence>
<feature type="region of interest" description="Disordered" evidence="1">
    <location>
        <begin position="216"/>
        <end position="241"/>
    </location>
</feature>
<gene>
    <name evidence="2" type="ORF">FNF29_05553</name>
</gene>
<dbReference type="Proteomes" id="UP000323011">
    <property type="component" value="Unassembled WGS sequence"/>
</dbReference>
<dbReference type="PANTHER" id="PTHR45725">
    <property type="entry name" value="FORMIN HOMOLOGY 2 FAMILY MEMBER"/>
    <property type="match status" value="1"/>
</dbReference>
<dbReference type="EMBL" id="VLTN01000037">
    <property type="protein sequence ID" value="KAA0150113.1"/>
    <property type="molecule type" value="Genomic_DNA"/>
</dbReference>
<organism evidence="2 3">
    <name type="scientific">Cafeteria roenbergensis</name>
    <name type="common">Marine flagellate</name>
    <dbReference type="NCBI Taxonomy" id="33653"/>
    <lineage>
        <taxon>Eukaryota</taxon>
        <taxon>Sar</taxon>
        <taxon>Stramenopiles</taxon>
        <taxon>Bigyra</taxon>
        <taxon>Opalozoa</taxon>
        <taxon>Bicosoecida</taxon>
        <taxon>Cafeteriaceae</taxon>
        <taxon>Cafeteria</taxon>
    </lineage>
</organism>
<proteinExistence type="predicted"/>